<keyword evidence="2" id="KW-1185">Reference proteome</keyword>
<dbReference type="SUPFAM" id="SSF51726">
    <property type="entry name" value="UROD/MetE-like"/>
    <property type="match status" value="1"/>
</dbReference>
<evidence type="ECO:0000313" key="2">
    <source>
        <dbReference type="Proteomes" id="UP000188342"/>
    </source>
</evidence>
<dbReference type="Gene3D" id="3.20.20.210">
    <property type="match status" value="1"/>
</dbReference>
<protein>
    <submittedName>
        <fullName evidence="1">Methionine synthase, vitamin-B12 independent, putative</fullName>
    </submittedName>
</protein>
<dbReference type="EMBL" id="FUKQ01000032">
    <property type="protein sequence ID" value="SJN32772.1"/>
    <property type="molecule type" value="Genomic_DNA"/>
</dbReference>
<proteinExistence type="predicted"/>
<dbReference type="InterPro" id="IPR038071">
    <property type="entry name" value="UROD/MetE-like_sf"/>
</dbReference>
<reference evidence="1 2" key="1">
    <citation type="submission" date="2017-02" db="EMBL/GenBank/DDBJ databases">
        <authorList>
            <person name="Peterson S.W."/>
        </authorList>
    </citation>
    <scope>NUCLEOTIDE SEQUENCE [LARGE SCALE GENOMIC DNA]</scope>
    <source>
        <strain evidence="1 2">LSP_Lj1</strain>
    </source>
</reference>
<name>A0A1R4JLB7_9ACTN</name>
<dbReference type="Proteomes" id="UP000188342">
    <property type="component" value="Unassembled WGS sequence"/>
</dbReference>
<organism evidence="1 2">
    <name type="scientific">Luteococcus japonicus LSP_Lj1</name>
    <dbReference type="NCBI Taxonomy" id="1255658"/>
    <lineage>
        <taxon>Bacteria</taxon>
        <taxon>Bacillati</taxon>
        <taxon>Actinomycetota</taxon>
        <taxon>Actinomycetes</taxon>
        <taxon>Propionibacteriales</taxon>
        <taxon>Propionibacteriaceae</taxon>
        <taxon>Luteococcus</taxon>
    </lineage>
</organism>
<dbReference type="AlphaFoldDB" id="A0A1R4JLB7"/>
<accession>A0A1R4JLB7</accession>
<gene>
    <name evidence="1" type="ORF">FM114_08255</name>
</gene>
<dbReference type="RefSeq" id="WP_094764677.1">
    <property type="nucleotide sequence ID" value="NZ_FUKQ01000032.1"/>
</dbReference>
<dbReference type="OrthoDB" id="5242426at2"/>
<sequence length="329" mass="34867">MYATGIGSLPGPDMPGALRHVLGSFEQAWLPELPGRGVGADMVGRTLAMTEGLGFDLQPQGWRLLERSGVDHARARGLLRRDLDELEEAAQGFTGTVTLTMAGPWTLAATVERSRGDKVLADHGARRELAESLAAGASALLAEMGRRLPEVRWRVRLDEPLLPAVVSGGVATASGFSRLRAVDRPQASALLSVLSEALAEQVVRVGVHCCAPGLDLDLLARSGIAQAALDVGTLGLRDLDAVASWLEAGHELLIGLAPTQRPDVVSTPDEIVRRGLDLLRPLALDPDLLQRSLAVSTGCGLAGWTLRPAMRQLDALLEAVPLLAEQLAR</sequence>
<evidence type="ECO:0000313" key="1">
    <source>
        <dbReference type="EMBL" id="SJN32772.1"/>
    </source>
</evidence>
<dbReference type="STRING" id="1255658.FM114_08255"/>